<dbReference type="PANTHER" id="PTHR31580:SF7">
    <property type="entry name" value="OS04G0505000 PROTEIN"/>
    <property type="match status" value="1"/>
</dbReference>
<dbReference type="Pfam" id="PF05911">
    <property type="entry name" value="FPP"/>
    <property type="match status" value="1"/>
</dbReference>
<gene>
    <name evidence="5" type="ORF">QYE76_044917</name>
</gene>
<feature type="compositionally biased region" description="Polar residues" evidence="4">
    <location>
        <begin position="552"/>
        <end position="567"/>
    </location>
</feature>
<dbReference type="AlphaFoldDB" id="A0AAD8TJK4"/>
<organism evidence="5 6">
    <name type="scientific">Lolium multiflorum</name>
    <name type="common">Italian ryegrass</name>
    <name type="synonym">Lolium perenne subsp. multiflorum</name>
    <dbReference type="NCBI Taxonomy" id="4521"/>
    <lineage>
        <taxon>Eukaryota</taxon>
        <taxon>Viridiplantae</taxon>
        <taxon>Streptophyta</taxon>
        <taxon>Embryophyta</taxon>
        <taxon>Tracheophyta</taxon>
        <taxon>Spermatophyta</taxon>
        <taxon>Magnoliopsida</taxon>
        <taxon>Liliopsida</taxon>
        <taxon>Poales</taxon>
        <taxon>Poaceae</taxon>
        <taxon>BOP clade</taxon>
        <taxon>Pooideae</taxon>
        <taxon>Poodae</taxon>
        <taxon>Poeae</taxon>
        <taxon>Poeae Chloroplast Group 2 (Poeae type)</taxon>
        <taxon>Loliodinae</taxon>
        <taxon>Loliinae</taxon>
        <taxon>Lolium</taxon>
    </lineage>
</organism>
<dbReference type="PANTHER" id="PTHR31580">
    <property type="entry name" value="FILAMENT-LIKE PLANT PROTEIN 4"/>
    <property type="match status" value="1"/>
</dbReference>
<comment type="similarity">
    <text evidence="1">Belongs to the FPP family.</text>
</comment>
<evidence type="ECO:0000256" key="4">
    <source>
        <dbReference type="SAM" id="MobiDB-lite"/>
    </source>
</evidence>
<evidence type="ECO:0000313" key="5">
    <source>
        <dbReference type="EMBL" id="KAK1684069.1"/>
    </source>
</evidence>
<evidence type="ECO:0000256" key="2">
    <source>
        <dbReference type="ARBA" id="ARBA00023054"/>
    </source>
</evidence>
<keyword evidence="2 3" id="KW-0175">Coiled coil</keyword>
<accession>A0AAD8TJK4</accession>
<evidence type="ECO:0000313" key="6">
    <source>
        <dbReference type="Proteomes" id="UP001231189"/>
    </source>
</evidence>
<name>A0AAD8TJK4_LOLMU</name>
<evidence type="ECO:0000256" key="3">
    <source>
        <dbReference type="SAM" id="Coils"/>
    </source>
</evidence>
<dbReference type="Proteomes" id="UP001231189">
    <property type="component" value="Unassembled WGS sequence"/>
</dbReference>
<evidence type="ECO:0008006" key="7">
    <source>
        <dbReference type="Google" id="ProtNLM"/>
    </source>
</evidence>
<feature type="coiled-coil region" evidence="3">
    <location>
        <begin position="61"/>
        <end position="148"/>
    </location>
</feature>
<feature type="region of interest" description="Disordered" evidence="4">
    <location>
        <begin position="544"/>
        <end position="568"/>
    </location>
</feature>
<sequence length="638" mass="71880">MEDALRSCTDQLLLVREENECLIIEAANRISLEQKKSRDLLHKLEAANKRFAKVVTENYNLHNTVNSKEKLIRELNESKAQSEQRLSEATAKLEFMQKQCTSLQYEVRIVQKELEIRNKERGYDLQSIDAAQKQQQESAHKIITLEAECRRLRTMVQNRLPGPAALVKMKDVVEQRGSTSSAENGTRRIHTSKIVQPSLRAATRRHSVSEGYIVKLQDMDDENNHLRQLLATKEREIQSVQLQYADEACKLSVVQRQLKELCSDHYLEQSNNSDQFASPLVSKPGKLRIGKQHTSLSQSRRIAVTDMQLLVDLAEIEKLEMESRPSSEAHQCRTDSSDKHSKVFPSEIVGRDQISEDGFFDKYPELIQDVLKLIIHIHQANKISVDVILDDITRALRSDVSAKEKDVVGLSYQQTEIDSMVATMIEKISCMLERTTGNNVTISQLILRERNEFTSQMEHLVHVCSDALDGKANLQKFIDEVCLTLECAILSISAAAEKLAECQETMMNLSKRLRALQTPANADASGKEKPGTLPLSAPKVLAEEDAKPADFSSPSSEEMAQKKQQGGTVAIEKDLVHEQGADTSHKTGNIGLRHAAVPLVIPRLPRITFSSDTKKKKKKRRTSLLSRLVFRNKAMLGC</sequence>
<comment type="caution">
    <text evidence="5">The sequence shown here is derived from an EMBL/GenBank/DDBJ whole genome shotgun (WGS) entry which is preliminary data.</text>
</comment>
<proteinExistence type="inferred from homology"/>
<protein>
    <recommendedName>
        <fullName evidence="7">Filament-like plant protein 4</fullName>
    </recommendedName>
</protein>
<evidence type="ECO:0000256" key="1">
    <source>
        <dbReference type="ARBA" id="ARBA00005921"/>
    </source>
</evidence>
<dbReference type="InterPro" id="IPR008587">
    <property type="entry name" value="FPP_plant"/>
</dbReference>
<feature type="coiled-coil region" evidence="3">
    <location>
        <begin position="216"/>
        <end position="243"/>
    </location>
</feature>
<keyword evidence="6" id="KW-1185">Reference proteome</keyword>
<reference evidence="5" key="1">
    <citation type="submission" date="2023-07" db="EMBL/GenBank/DDBJ databases">
        <title>A chromosome-level genome assembly of Lolium multiflorum.</title>
        <authorList>
            <person name="Chen Y."/>
            <person name="Copetti D."/>
            <person name="Kolliker R."/>
            <person name="Studer B."/>
        </authorList>
    </citation>
    <scope>NUCLEOTIDE SEQUENCE</scope>
    <source>
        <strain evidence="5">02402/16</strain>
        <tissue evidence="5">Leaf</tissue>
    </source>
</reference>
<dbReference type="EMBL" id="JAUUTY010000002">
    <property type="protein sequence ID" value="KAK1684069.1"/>
    <property type="molecule type" value="Genomic_DNA"/>
</dbReference>